<evidence type="ECO:0000313" key="4">
    <source>
        <dbReference type="Proteomes" id="UP000234789"/>
    </source>
</evidence>
<feature type="transmembrane region" description="Helical" evidence="1">
    <location>
        <begin position="190"/>
        <end position="208"/>
    </location>
</feature>
<dbReference type="EMBL" id="NFEZ01000004">
    <property type="protein sequence ID" value="PLT44034.1"/>
    <property type="molecule type" value="Genomic_DNA"/>
</dbReference>
<feature type="chain" id="PRO_5014891720" description="Glycosyltransferase RgtA/B/C/D-like domain-containing protein" evidence="2">
    <location>
        <begin position="29"/>
        <end position="496"/>
    </location>
</feature>
<comment type="caution">
    <text evidence="3">The sequence shown here is derived from an EMBL/GenBank/DDBJ whole genome shotgun (WGS) entry which is preliminary data.</text>
</comment>
<evidence type="ECO:0000256" key="2">
    <source>
        <dbReference type="SAM" id="SignalP"/>
    </source>
</evidence>
<name>A0A2N5N118_9BACL</name>
<protein>
    <recommendedName>
        <fullName evidence="5">Glycosyltransferase RgtA/B/C/D-like domain-containing protein</fullName>
    </recommendedName>
</protein>
<feature type="transmembrane region" description="Helical" evidence="1">
    <location>
        <begin position="267"/>
        <end position="287"/>
    </location>
</feature>
<feature type="transmembrane region" description="Helical" evidence="1">
    <location>
        <begin position="338"/>
        <end position="360"/>
    </location>
</feature>
<reference evidence="3 4" key="1">
    <citation type="submission" date="2017-05" db="EMBL/GenBank/DDBJ databases">
        <title>Functional genome analysis of Paenibacillus pasadenensis strain R16: insights on endophytic life style and antifungal activity.</title>
        <authorList>
            <person name="Passera A."/>
            <person name="Marcolungo L."/>
            <person name="Casati P."/>
            <person name="Brasca M."/>
            <person name="Quaglino F."/>
            <person name="Delledonne M."/>
        </authorList>
    </citation>
    <scope>NUCLEOTIDE SEQUENCE [LARGE SCALE GENOMIC DNA]</scope>
    <source>
        <strain evidence="3 4">R16</strain>
    </source>
</reference>
<evidence type="ECO:0000313" key="3">
    <source>
        <dbReference type="EMBL" id="PLT44034.1"/>
    </source>
</evidence>
<dbReference type="OrthoDB" id="9786218at2"/>
<dbReference type="Proteomes" id="UP000234789">
    <property type="component" value="Unassembled WGS sequence"/>
</dbReference>
<organism evidence="3 4">
    <name type="scientific">Paenibacillus pasadenensis</name>
    <dbReference type="NCBI Taxonomy" id="217090"/>
    <lineage>
        <taxon>Bacteria</taxon>
        <taxon>Bacillati</taxon>
        <taxon>Bacillota</taxon>
        <taxon>Bacilli</taxon>
        <taxon>Bacillales</taxon>
        <taxon>Paenibacillaceae</taxon>
        <taxon>Paenibacillus</taxon>
    </lineage>
</organism>
<dbReference type="AlphaFoldDB" id="A0A2N5N118"/>
<proteinExistence type="predicted"/>
<keyword evidence="2" id="KW-0732">Signal</keyword>
<evidence type="ECO:0000256" key="1">
    <source>
        <dbReference type="SAM" id="Phobius"/>
    </source>
</evidence>
<dbReference type="RefSeq" id="WP_028597982.1">
    <property type="nucleotide sequence ID" value="NZ_BIMM01000134.1"/>
</dbReference>
<keyword evidence="1" id="KW-0472">Membrane</keyword>
<keyword evidence="1" id="KW-1133">Transmembrane helix</keyword>
<accession>A0A2N5N118</accession>
<feature type="signal peptide" evidence="2">
    <location>
        <begin position="1"/>
        <end position="28"/>
    </location>
</feature>
<keyword evidence="4" id="KW-1185">Reference proteome</keyword>
<gene>
    <name evidence="3" type="ORF">B8V81_2465</name>
</gene>
<evidence type="ECO:0008006" key="5">
    <source>
        <dbReference type="Google" id="ProtNLM"/>
    </source>
</evidence>
<sequence length="496" mass="56117">MKIRFVAAAALAVIVLCVVVFTMPPAESYQDPDTFWHIEVGGQVLDTGQVPHTAIHTFWGDDKLPYVPHEIGFQVVIAWLYRAFGWAGTYLLTASCLLLLALGLYRMMLVSRRELGLDSRGREAILTLLLLPVLWGIYDIYFTTRPQMISAFLIVWFFVFLREFQLRPAARYMVLLPLLSLLIANFHSGVWPVIVVFLGMALLEALVTRRLLRRRVGWRWLVVALSVLGAGFLNPGGAKSILFILTVTQDNFNLLINEWKAIQFNSMGNLTATLMLLSFVALLPFSVKKRFFRFEFMLGIFFLGVSNYKYHLFLWLFVLYFAAVVIEDVPGLRRFRLRVGIAPLAAGLAVGLAVNAVYNFQHVPLPNSFKYPVKEMDYILSDFEGPGRPKVMTLYGSSGYVMFRGGDVLSDGRQDPFITDATKTVFGWTAFEQSMHGFPVYVTDLAKANDPDYIIVTRKNGSSVFYRTWVKDYGSPVKSGDFGYVFRVSDKKEPSA</sequence>
<feature type="transmembrane region" description="Helical" evidence="1">
    <location>
        <begin position="83"/>
        <end position="105"/>
    </location>
</feature>
<keyword evidence="1" id="KW-0812">Transmembrane</keyword>
<feature type="transmembrane region" description="Helical" evidence="1">
    <location>
        <begin position="148"/>
        <end position="164"/>
    </location>
</feature>
<feature type="transmembrane region" description="Helical" evidence="1">
    <location>
        <begin position="220"/>
        <end position="247"/>
    </location>
</feature>